<dbReference type="GO" id="GO:0016757">
    <property type="term" value="F:glycosyltransferase activity"/>
    <property type="evidence" value="ECO:0007669"/>
    <property type="project" value="UniProtKB-KW"/>
</dbReference>
<evidence type="ECO:0000256" key="2">
    <source>
        <dbReference type="ARBA" id="ARBA00022679"/>
    </source>
</evidence>
<sequence length="347" mass="38726">MNDQPAALRIAHVMAGAANGGAELFYERLCIAQHEQGLNILPIIRKNSERYQLLSSVGLKPLELPFGGKMDWTTGRKIGQALKQFAPRVSIAWMNRAAQFMPVGDWVSVGRLGGFYDLKYYKNCDHLVGNTKGIVKWLKEQGWPEDRAHYVPNFARDFPNVTPKRPEYIPVNAPFLLALGRLHKNKGFDVLIKAMTMLKDVHLLIAGEGEERANLENLVRSLDIADRVHMPGWVHDISQVLGACDVLVCSSRHEPLGNVVLEGFAATKPVVSMASQGPVELITQEHNGLLSPLEDDVLLAQSIQKLLDQPEFSQKIATAGRQKFEQEFSKQTVLQAWLSFLNTVEKV</sequence>
<dbReference type="Pfam" id="PF00534">
    <property type="entry name" value="Glycos_transf_1"/>
    <property type="match status" value="1"/>
</dbReference>
<dbReference type="EC" id="2.4.-.-" evidence="4"/>
<keyword evidence="1 4" id="KW-0328">Glycosyltransferase</keyword>
<keyword evidence="2 4" id="KW-0808">Transferase</keyword>
<evidence type="ECO:0000256" key="1">
    <source>
        <dbReference type="ARBA" id="ARBA00022676"/>
    </source>
</evidence>
<feature type="domain" description="Glycosyl transferase family 1" evidence="3">
    <location>
        <begin position="169"/>
        <end position="322"/>
    </location>
</feature>
<dbReference type="InterPro" id="IPR001296">
    <property type="entry name" value="Glyco_trans_1"/>
</dbReference>
<dbReference type="EMBL" id="JASBAO010000001">
    <property type="protein sequence ID" value="MDI2090445.1"/>
    <property type="molecule type" value="Genomic_DNA"/>
</dbReference>
<keyword evidence="5" id="KW-1185">Reference proteome</keyword>
<dbReference type="PANTHER" id="PTHR12526">
    <property type="entry name" value="GLYCOSYLTRANSFERASE"/>
    <property type="match status" value="1"/>
</dbReference>
<dbReference type="CDD" id="cd03811">
    <property type="entry name" value="GT4_GT28_WabH-like"/>
    <property type="match status" value="1"/>
</dbReference>
<organism evidence="4 5">
    <name type="scientific">Commensalibacter oyaizuii</name>
    <dbReference type="NCBI Taxonomy" id="3043873"/>
    <lineage>
        <taxon>Bacteria</taxon>
        <taxon>Pseudomonadati</taxon>
        <taxon>Pseudomonadota</taxon>
        <taxon>Alphaproteobacteria</taxon>
        <taxon>Acetobacterales</taxon>
        <taxon>Acetobacteraceae</taxon>
    </lineage>
</organism>
<gene>
    <name evidence="4" type="ORF">QJV27_03460</name>
</gene>
<evidence type="ECO:0000313" key="5">
    <source>
        <dbReference type="Proteomes" id="UP001431634"/>
    </source>
</evidence>
<evidence type="ECO:0000259" key="3">
    <source>
        <dbReference type="Pfam" id="PF00534"/>
    </source>
</evidence>
<reference evidence="4" key="1">
    <citation type="submission" date="2023-05" db="EMBL/GenBank/DDBJ databases">
        <title>Whole genome sequence of Commensalibacter sp.</title>
        <authorList>
            <person name="Charoenyingcharoen P."/>
            <person name="Yukphan P."/>
        </authorList>
    </citation>
    <scope>NUCLEOTIDE SEQUENCE</scope>
    <source>
        <strain evidence="4">TBRC 16381</strain>
    </source>
</reference>
<dbReference type="RefSeq" id="WP_281447584.1">
    <property type="nucleotide sequence ID" value="NZ_JASBAO010000001.1"/>
</dbReference>
<proteinExistence type="predicted"/>
<protein>
    <submittedName>
        <fullName evidence="4">Glycosyltransferase</fullName>
        <ecNumber evidence="4">2.4.-.-</ecNumber>
    </submittedName>
</protein>
<dbReference type="Gene3D" id="3.40.50.2000">
    <property type="entry name" value="Glycogen Phosphorylase B"/>
    <property type="match status" value="2"/>
</dbReference>
<dbReference type="SUPFAM" id="SSF53756">
    <property type="entry name" value="UDP-Glycosyltransferase/glycogen phosphorylase"/>
    <property type="match status" value="1"/>
</dbReference>
<evidence type="ECO:0000313" key="4">
    <source>
        <dbReference type="EMBL" id="MDI2090445.1"/>
    </source>
</evidence>
<accession>A0ABT6Q0E2</accession>
<dbReference type="PANTHER" id="PTHR12526:SF510">
    <property type="entry name" value="D-INOSITOL 3-PHOSPHATE GLYCOSYLTRANSFERASE"/>
    <property type="match status" value="1"/>
</dbReference>
<comment type="caution">
    <text evidence="4">The sequence shown here is derived from an EMBL/GenBank/DDBJ whole genome shotgun (WGS) entry which is preliminary data.</text>
</comment>
<name>A0ABT6Q0E2_9PROT</name>
<dbReference type="Proteomes" id="UP001431634">
    <property type="component" value="Unassembled WGS sequence"/>
</dbReference>